<accession>A0A1M6SML1</accession>
<feature type="domain" description="Glycosyltransferase 2-like" evidence="1">
    <location>
        <begin position="21"/>
        <end position="118"/>
    </location>
</feature>
<dbReference type="Proteomes" id="UP000184497">
    <property type="component" value="Unassembled WGS sequence"/>
</dbReference>
<dbReference type="GO" id="GO:0016758">
    <property type="term" value="F:hexosyltransferase activity"/>
    <property type="evidence" value="ECO:0007669"/>
    <property type="project" value="UniProtKB-ARBA"/>
</dbReference>
<dbReference type="EMBL" id="FRAQ01000001">
    <property type="protein sequence ID" value="SHK46014.1"/>
    <property type="molecule type" value="Genomic_DNA"/>
</dbReference>
<dbReference type="SUPFAM" id="SSF53448">
    <property type="entry name" value="Nucleotide-diphospho-sugar transferases"/>
    <property type="match status" value="1"/>
</dbReference>
<evidence type="ECO:0000259" key="1">
    <source>
        <dbReference type="Pfam" id="PF00535"/>
    </source>
</evidence>
<reference evidence="3" key="1">
    <citation type="submission" date="2016-11" db="EMBL/GenBank/DDBJ databases">
        <authorList>
            <person name="Varghese N."/>
            <person name="Submissions S."/>
        </authorList>
    </citation>
    <scope>NUCLEOTIDE SEQUENCE [LARGE SCALE GENOMIC DNA]</scope>
    <source>
        <strain evidence="3">CGMCC 1.10835</strain>
    </source>
</reference>
<dbReference type="AlphaFoldDB" id="A0A1M6SML1"/>
<organism evidence="2 3">
    <name type="scientific">Marinobacter antarcticus</name>
    <dbReference type="NCBI Taxonomy" id="564117"/>
    <lineage>
        <taxon>Bacteria</taxon>
        <taxon>Pseudomonadati</taxon>
        <taxon>Pseudomonadota</taxon>
        <taxon>Gammaproteobacteria</taxon>
        <taxon>Pseudomonadales</taxon>
        <taxon>Marinobacteraceae</taxon>
        <taxon>Marinobacter</taxon>
    </lineage>
</organism>
<gene>
    <name evidence="2" type="ORF">SAMN05216369_2140</name>
</gene>
<sequence>MNCQNHLESSSHRRKDTPFFSVIMPCFNSEGYISESIESVLQQTEEDFELVVVDDFSTDNSRKIIQRFAGQDDRVIYTQNTRTRGASGARNHGAHIARGEWLCFLDSDDIFREYCLENRRKCIELSSINFFSSDFYRWTSNSKLIPQSVANIHWKHYFSQPDIDGLVEITNPIEVFLEGVVAWTGAVTLRKSLFIELNGFFEGLKRAEDHHLWLRCIALTKTIGLIKKPDVLYRIRYDGLSGGINRKTSYVIKMYDLLLEDPLFSTYKKEINHNIDRYLYLLSLSGREQRQWYRATHFGLKFWLRAPFDKKRFRNLIGACLYLK</sequence>
<keyword evidence="3" id="KW-1185">Reference proteome</keyword>
<dbReference type="Gene3D" id="3.90.550.10">
    <property type="entry name" value="Spore Coat Polysaccharide Biosynthesis Protein SpsA, Chain A"/>
    <property type="match status" value="1"/>
</dbReference>
<dbReference type="Pfam" id="PF00535">
    <property type="entry name" value="Glycos_transf_2"/>
    <property type="match status" value="1"/>
</dbReference>
<dbReference type="PANTHER" id="PTHR22916">
    <property type="entry name" value="GLYCOSYLTRANSFERASE"/>
    <property type="match status" value="1"/>
</dbReference>
<dbReference type="STRING" id="564117.SAMN05216369_2140"/>
<evidence type="ECO:0000313" key="2">
    <source>
        <dbReference type="EMBL" id="SHK46014.1"/>
    </source>
</evidence>
<dbReference type="RefSeq" id="WP_084063535.1">
    <property type="nucleotide sequence ID" value="NZ_FRAQ01000001.1"/>
</dbReference>
<dbReference type="InterPro" id="IPR001173">
    <property type="entry name" value="Glyco_trans_2-like"/>
</dbReference>
<dbReference type="PANTHER" id="PTHR22916:SF3">
    <property type="entry name" value="UDP-GLCNAC:BETAGAL BETA-1,3-N-ACETYLGLUCOSAMINYLTRANSFERASE-LIKE PROTEIN 1"/>
    <property type="match status" value="1"/>
</dbReference>
<dbReference type="OrthoDB" id="9802649at2"/>
<protein>
    <submittedName>
        <fullName evidence="2">Glycosyltransferase involved in cell wall bisynthesis</fullName>
    </submittedName>
</protein>
<dbReference type="CDD" id="cd00761">
    <property type="entry name" value="Glyco_tranf_GTA_type"/>
    <property type="match status" value="1"/>
</dbReference>
<dbReference type="InterPro" id="IPR029044">
    <property type="entry name" value="Nucleotide-diphossugar_trans"/>
</dbReference>
<evidence type="ECO:0000313" key="3">
    <source>
        <dbReference type="Proteomes" id="UP000184497"/>
    </source>
</evidence>
<keyword evidence="2" id="KW-0808">Transferase</keyword>
<proteinExistence type="predicted"/>
<name>A0A1M6SML1_9GAMM</name>